<evidence type="ECO:0000256" key="1">
    <source>
        <dbReference type="ARBA" id="ARBA00005771"/>
    </source>
</evidence>
<dbReference type="ExpressionAtlas" id="A0A178UBJ0">
    <property type="expression patterns" value="baseline and differential"/>
</dbReference>
<evidence type="ECO:0000256" key="3">
    <source>
        <dbReference type="RuleBase" id="RU361155"/>
    </source>
</evidence>
<evidence type="ECO:0000256" key="2">
    <source>
        <dbReference type="ARBA" id="ARBA00022679"/>
    </source>
</evidence>
<dbReference type="Pfam" id="PF00685">
    <property type="entry name" value="Sulfotransfer_1"/>
    <property type="match status" value="1"/>
</dbReference>
<keyword evidence="2 3" id="KW-0808">Transferase</keyword>
<evidence type="ECO:0000313" key="6">
    <source>
        <dbReference type="Proteomes" id="UP000078284"/>
    </source>
</evidence>
<comment type="similarity">
    <text evidence="1 3">Belongs to the sulfotransferase 1 family.</text>
</comment>
<protein>
    <recommendedName>
        <fullName evidence="3">Sulfotransferase</fullName>
        <ecNumber evidence="3">2.8.2.-</ecNumber>
    </recommendedName>
</protein>
<accession>A0A178UBJ0</accession>
<dbReference type="EMBL" id="LUHQ01000005">
    <property type="protein sequence ID" value="OAO91206.1"/>
    <property type="molecule type" value="Genomic_DNA"/>
</dbReference>
<dbReference type="EC" id="2.8.2.-" evidence="3"/>
<evidence type="ECO:0000313" key="5">
    <source>
        <dbReference type="EMBL" id="OAO91206.1"/>
    </source>
</evidence>
<dbReference type="GO" id="GO:0008146">
    <property type="term" value="F:sulfotransferase activity"/>
    <property type="evidence" value="ECO:0007669"/>
    <property type="project" value="InterPro"/>
</dbReference>
<dbReference type="SUPFAM" id="SSF52540">
    <property type="entry name" value="P-loop containing nucleoside triphosphate hydrolases"/>
    <property type="match status" value="1"/>
</dbReference>
<dbReference type="Gene3D" id="3.40.50.300">
    <property type="entry name" value="P-loop containing nucleotide triphosphate hydrolases"/>
    <property type="match status" value="1"/>
</dbReference>
<dbReference type="PANTHER" id="PTHR11783">
    <property type="entry name" value="SULFOTRANSFERASE SULT"/>
    <property type="match status" value="1"/>
</dbReference>
<organism evidence="5 6">
    <name type="scientific">Arabidopsis thaliana</name>
    <name type="common">Mouse-ear cress</name>
    <dbReference type="NCBI Taxonomy" id="3702"/>
    <lineage>
        <taxon>Eukaryota</taxon>
        <taxon>Viridiplantae</taxon>
        <taxon>Streptophyta</taxon>
        <taxon>Embryophyta</taxon>
        <taxon>Tracheophyta</taxon>
        <taxon>Spermatophyta</taxon>
        <taxon>Magnoliopsida</taxon>
        <taxon>eudicotyledons</taxon>
        <taxon>Gunneridae</taxon>
        <taxon>Pentapetalae</taxon>
        <taxon>rosids</taxon>
        <taxon>malvids</taxon>
        <taxon>Brassicales</taxon>
        <taxon>Brassicaceae</taxon>
        <taxon>Camelineae</taxon>
        <taxon>Arabidopsis</taxon>
    </lineage>
</organism>
<dbReference type="AlphaFoldDB" id="A0A178UBJ0"/>
<gene>
    <name evidence="5" type="ordered locus">AXX17_At5g41720</name>
</gene>
<dbReference type="Proteomes" id="UP000078284">
    <property type="component" value="Chromosome 5"/>
</dbReference>
<evidence type="ECO:0000259" key="4">
    <source>
        <dbReference type="Pfam" id="PF00685"/>
    </source>
</evidence>
<dbReference type="InterPro" id="IPR000863">
    <property type="entry name" value="Sulfotransferase_dom"/>
</dbReference>
<feature type="domain" description="Sulfotransferase" evidence="4">
    <location>
        <begin position="64"/>
        <end position="327"/>
    </location>
</feature>
<name>A0A178UBJ0_ARATH</name>
<dbReference type="InterPro" id="IPR027417">
    <property type="entry name" value="P-loop_NTPase"/>
</dbReference>
<reference evidence="6" key="1">
    <citation type="journal article" date="2016" name="Proc. Natl. Acad. Sci. U.S.A.">
        <title>Chromosome-level assembly of Arabidopsis thaliana Ler reveals the extent of translocation and inversion polymorphisms.</title>
        <authorList>
            <person name="Zapata L."/>
            <person name="Ding J."/>
            <person name="Willing E.M."/>
            <person name="Hartwig B."/>
            <person name="Bezdan D."/>
            <person name="Jiao W.B."/>
            <person name="Patel V."/>
            <person name="Velikkakam James G."/>
            <person name="Koornneef M."/>
            <person name="Ossowski S."/>
            <person name="Schneeberger K."/>
        </authorList>
    </citation>
    <scope>NUCLEOTIDE SEQUENCE [LARGE SCALE GENOMIC DNA]</scope>
    <source>
        <strain evidence="6">cv. Landsberg erecta</strain>
    </source>
</reference>
<proteinExistence type="inferred from homology"/>
<comment type="caution">
    <text evidence="5">The sequence shown here is derived from an EMBL/GenBank/DDBJ whole genome shotgun (WGS) entry which is preliminary data.</text>
</comment>
<sequence>MAGKSDLPVIARDDNLSEETKTLISSLPTYQDSHEKLCKYQGCWYYHNTLQAVINYQRNFQPQDTDIILASFPKSGTTWLKALSVAIVERSKQPFDDDPLTHPLLSDNPHSIVPFFEFDMYLKTSTPDLTKFSTSSPRLFSTHMPLHTLKEGLKGSPCKVVYMCRNIKDVLISDWHFRSKYSNNEVSRSTLESMFESFCGGVSFYGPFWDHALSYWRGSLENPKHVLFMRYEEMKTEPCVQVKRLAEFLGFPFTKEEEDSGSVNKLLELCSLGNLSGLEVNKTGKTWMNYDYKSYFRKGEVGDWKNHLTPEMENKIDMIIEEKLKGSDLKF</sequence>